<protein>
    <submittedName>
        <fullName evidence="4">Acyl-CoA thioester hydrolase/BAAT C-terminal domain-containing protein</fullName>
    </submittedName>
    <submittedName>
        <fullName evidence="5">BAAT / Acyl-CoA thioester hydrolase C terminal</fullName>
    </submittedName>
</protein>
<feature type="transmembrane region" description="Helical" evidence="2">
    <location>
        <begin position="527"/>
        <end position="550"/>
    </location>
</feature>
<name>A0A1G7ELZ5_9ACTO</name>
<feature type="compositionally biased region" description="Polar residues" evidence="1">
    <location>
        <begin position="31"/>
        <end position="44"/>
    </location>
</feature>
<dbReference type="RefSeq" id="WP_083330187.1">
    <property type="nucleotide sequence ID" value="NZ_FNAU01000020.1"/>
</dbReference>
<feature type="transmembrane region" description="Helical" evidence="2">
    <location>
        <begin position="459"/>
        <end position="482"/>
    </location>
</feature>
<evidence type="ECO:0000313" key="4">
    <source>
        <dbReference type="EMBL" id="MDY5153173.1"/>
    </source>
</evidence>
<keyword evidence="2" id="KW-1133">Transmembrane helix</keyword>
<dbReference type="PANTHER" id="PTHR43265:SF1">
    <property type="entry name" value="ESTERASE ESTD"/>
    <property type="match status" value="1"/>
</dbReference>
<dbReference type="SUPFAM" id="SSF53474">
    <property type="entry name" value="alpha/beta-Hydrolases"/>
    <property type="match status" value="1"/>
</dbReference>
<proteinExistence type="predicted"/>
<reference evidence="6" key="2">
    <citation type="submission" date="2016-10" db="EMBL/GenBank/DDBJ databases">
        <authorList>
            <person name="Varghese N."/>
        </authorList>
    </citation>
    <scope>NUCLEOTIDE SEQUENCE [LARGE SCALE GENOMIC DNA]</scope>
    <source>
        <strain evidence="6">DSM 20639</strain>
    </source>
</reference>
<dbReference type="Pfam" id="PF08840">
    <property type="entry name" value="BAAT_C"/>
    <property type="match status" value="1"/>
</dbReference>
<dbReference type="Gene3D" id="3.40.50.1820">
    <property type="entry name" value="alpha/beta hydrolase"/>
    <property type="match status" value="1"/>
</dbReference>
<feature type="transmembrane region" description="Helical" evidence="2">
    <location>
        <begin position="67"/>
        <end position="88"/>
    </location>
</feature>
<accession>A0A1G7ELZ5</accession>
<keyword evidence="2" id="KW-0472">Membrane</keyword>
<dbReference type="InterPro" id="IPR014940">
    <property type="entry name" value="BAAT_C"/>
</dbReference>
<dbReference type="GO" id="GO:0052689">
    <property type="term" value="F:carboxylic ester hydrolase activity"/>
    <property type="evidence" value="ECO:0007669"/>
    <property type="project" value="TreeGrafter"/>
</dbReference>
<organism evidence="5 6">
    <name type="scientific">Actinobaculum suis</name>
    <dbReference type="NCBI Taxonomy" id="1657"/>
    <lineage>
        <taxon>Bacteria</taxon>
        <taxon>Bacillati</taxon>
        <taxon>Actinomycetota</taxon>
        <taxon>Actinomycetes</taxon>
        <taxon>Actinomycetales</taxon>
        <taxon>Actinomycetaceae</taxon>
        <taxon>Actinobaculum</taxon>
    </lineage>
</organism>
<dbReference type="Proteomes" id="UP001273799">
    <property type="component" value="Unassembled WGS sequence"/>
</dbReference>
<keyword evidence="2" id="KW-0812">Transmembrane</keyword>
<evidence type="ECO:0000313" key="5">
    <source>
        <dbReference type="EMBL" id="SDE64659.1"/>
    </source>
</evidence>
<dbReference type="InterPro" id="IPR029058">
    <property type="entry name" value="AB_hydrolase_fold"/>
</dbReference>
<feature type="domain" description="BAAT/Acyl-CoA thioester hydrolase C-terminal" evidence="3">
    <location>
        <begin position="204"/>
        <end position="358"/>
    </location>
</feature>
<dbReference type="AlphaFoldDB" id="A0A1G7ELZ5"/>
<evidence type="ECO:0000256" key="2">
    <source>
        <dbReference type="SAM" id="Phobius"/>
    </source>
</evidence>
<feature type="transmembrane region" description="Helical" evidence="2">
    <location>
        <begin position="414"/>
        <end position="438"/>
    </location>
</feature>
<keyword evidence="6" id="KW-1185">Reference proteome</keyword>
<dbReference type="EMBL" id="FNAU01000020">
    <property type="protein sequence ID" value="SDE64659.1"/>
    <property type="molecule type" value="Genomic_DNA"/>
</dbReference>
<sequence>MLKRPHDSTPRGSGAAKATAQTSEVEVPENGSESAPENGPQSTPEEGAEETSQRGGLRAWIPRHRKFLSWLVVVLILSLTGTALGPGWHPQPMEAVIQPETPNTAIGTAGPTARVGTYEVETEVVTFRLRDGTENQATIKKPVGARGPLPGMVFIHGTGTDSYTAFERETNRIASTGIVTMVAQKRIANYTTTHRDYNALADDYEDALEFLREQAGIDPGEVGIYAVSEGCFVAPIIAARNYDVAYVAFISAPVLPIRQQGAFAADAYLREIGAPIQIINAIPKILGQDFGEETFRYIDFDPAAYEAKITAPVMMLYGTADKSMPTIQGPLVMAKQLEKAGNRNLTIRYYEGADHGLQLNRKTLSEAAMQDVSDWVNGLPYTANSQPRVAGGQPNQQYQAGAVQEVPTFLNGEMVLAVMAAGILLAGLAWLLQLVGLIRVGNRGPLAKCGGSGGQLNRSLAWTVITWVAYLWYVLLIARIALNYQQDRLLVQGGYLIIVLLALSAVWWFVSWLFRLAEVSKQGGMNAFGQVISAVALLSQIALLLTLGYWNAFPGIF</sequence>
<feature type="transmembrane region" description="Helical" evidence="2">
    <location>
        <begin position="494"/>
        <end position="515"/>
    </location>
</feature>
<dbReference type="Proteomes" id="UP000182744">
    <property type="component" value="Unassembled WGS sequence"/>
</dbReference>
<feature type="region of interest" description="Disordered" evidence="1">
    <location>
        <begin position="1"/>
        <end position="55"/>
    </location>
</feature>
<evidence type="ECO:0000256" key="1">
    <source>
        <dbReference type="SAM" id="MobiDB-lite"/>
    </source>
</evidence>
<dbReference type="PANTHER" id="PTHR43265">
    <property type="entry name" value="ESTERASE ESTD"/>
    <property type="match status" value="1"/>
</dbReference>
<keyword evidence="5" id="KW-0378">Hydrolase</keyword>
<evidence type="ECO:0000259" key="3">
    <source>
        <dbReference type="Pfam" id="PF08840"/>
    </source>
</evidence>
<reference evidence="5" key="1">
    <citation type="submission" date="2016-10" db="EMBL/GenBank/DDBJ databases">
        <authorList>
            <person name="de Groot N.N."/>
        </authorList>
    </citation>
    <scope>NUCLEOTIDE SEQUENCE [LARGE SCALE GENOMIC DNA]</scope>
    <source>
        <strain evidence="5">DSM 20639</strain>
    </source>
</reference>
<dbReference type="InterPro" id="IPR053145">
    <property type="entry name" value="AB_hydrolase_Est10"/>
</dbReference>
<evidence type="ECO:0000313" key="6">
    <source>
        <dbReference type="Proteomes" id="UP000182744"/>
    </source>
</evidence>
<dbReference type="EMBL" id="JAWNFU010000002">
    <property type="protein sequence ID" value="MDY5153173.1"/>
    <property type="molecule type" value="Genomic_DNA"/>
</dbReference>
<gene>
    <name evidence="4" type="ORF">R6G71_03790</name>
    <name evidence="5" type="ORF">SAMN05421878_1201</name>
</gene>
<reference evidence="4" key="3">
    <citation type="submission" date="2023-10" db="EMBL/GenBank/DDBJ databases">
        <title>Whole Genome based description of the genera Actinobaculum and Actinotignum reveals a complex phylogenetic relationship within the species included in the genus Actinotignum.</title>
        <authorList>
            <person name="Jensen C.S."/>
            <person name="Dargis R."/>
            <person name="Kemp M."/>
            <person name="Christensen J.J."/>
        </authorList>
    </citation>
    <scope>NUCLEOTIDE SEQUENCE</scope>
    <source>
        <strain evidence="4">Actinobaculum_suis_CCUG19206T</strain>
    </source>
</reference>